<dbReference type="NCBIfam" id="NF033611">
    <property type="entry name" value="SAVED"/>
    <property type="match status" value="1"/>
</dbReference>
<dbReference type="EMBL" id="MPIN01000025">
    <property type="protein sequence ID" value="OJH33951.1"/>
    <property type="molecule type" value="Genomic_DNA"/>
</dbReference>
<dbReference type="Pfam" id="PF18145">
    <property type="entry name" value="SAVED"/>
    <property type="match status" value="1"/>
</dbReference>
<dbReference type="AlphaFoldDB" id="A0A1L9AVB4"/>
<dbReference type="InterPro" id="IPR040836">
    <property type="entry name" value="SAVED"/>
</dbReference>
<dbReference type="Pfam" id="PF12770">
    <property type="entry name" value="CHAT"/>
    <property type="match status" value="1"/>
</dbReference>
<evidence type="ECO:0000259" key="2">
    <source>
        <dbReference type="Pfam" id="PF18145"/>
    </source>
</evidence>
<feature type="domain" description="SMODS-associated and fused to various effectors" evidence="2">
    <location>
        <begin position="204"/>
        <end position="392"/>
    </location>
</feature>
<protein>
    <recommendedName>
        <fullName evidence="5">SMODS-associated and fused to various effectors domain-containing protein</fullName>
    </recommendedName>
</protein>
<comment type="caution">
    <text evidence="3">The sequence shown here is derived from an EMBL/GenBank/DDBJ whole genome shotgun (WGS) entry which is preliminary data.</text>
</comment>
<dbReference type="STRING" id="83449.BON30_46110"/>
<evidence type="ECO:0000313" key="4">
    <source>
        <dbReference type="Proteomes" id="UP000182229"/>
    </source>
</evidence>
<reference evidence="3 4" key="2">
    <citation type="submission" date="2016-12" db="EMBL/GenBank/DDBJ databases">
        <title>Draft Genome Sequence of Cystobacter ferrugineus Strain Cbfe23.</title>
        <authorList>
            <person name="Akbar S."/>
            <person name="Dowd S.E."/>
            <person name="Stevens D.C."/>
        </authorList>
    </citation>
    <scope>NUCLEOTIDE SEQUENCE [LARGE SCALE GENOMIC DNA]</scope>
    <source>
        <strain evidence="3 4">Cbfe23</strain>
    </source>
</reference>
<evidence type="ECO:0008006" key="5">
    <source>
        <dbReference type="Google" id="ProtNLM"/>
    </source>
</evidence>
<proteinExistence type="predicted"/>
<keyword evidence="4" id="KW-1185">Reference proteome</keyword>
<evidence type="ECO:0000259" key="1">
    <source>
        <dbReference type="Pfam" id="PF12770"/>
    </source>
</evidence>
<sequence>MSRILDPYKNSLRLVVLSACYGSNPGQPGHMFGGVAHDLHRMGLQHVIASQLPLSREGSALMAAALYGTLFQGDASVSTAFKAAQDAVTTTFRDWASLQLFCFSHELPESRRRALRRSRRVLFSKERTLPELVSGDLAVAHEVNLRIPTTPVLKALAGTVQQEPDIAVLNPLGHVEDALPVTPKEWKKAFAETGQFVQSLMEKETLKRQPVLHLFGCAPLPLMFYLGWRLDRHPLRVYQQQRGRGDTWTCGYDSNQPISGEERFLRTDSWPTADAIHKAGGRVAVTVEVSRRIEETTLSRWLGKRLRPTQVRLLPPGEPSHTAVRTSADAAQAVLDLQKCLDRIHDTLPDVKEVWLALVCPASLAAALGRAFNPKAQAPLRLFNFRTTEGYVDVYFMPGGARARRPRQ</sequence>
<dbReference type="InterPro" id="IPR024983">
    <property type="entry name" value="CHAT_dom"/>
</dbReference>
<name>A0A1L9AVB4_9BACT</name>
<reference evidence="4" key="1">
    <citation type="submission" date="2016-11" db="EMBL/GenBank/DDBJ databases">
        <authorList>
            <person name="Shukria A."/>
            <person name="Stevens D.C."/>
        </authorList>
    </citation>
    <scope>NUCLEOTIDE SEQUENCE [LARGE SCALE GENOMIC DNA]</scope>
    <source>
        <strain evidence="4">Cbfe23</strain>
    </source>
</reference>
<evidence type="ECO:0000313" key="3">
    <source>
        <dbReference type="EMBL" id="OJH33951.1"/>
    </source>
</evidence>
<dbReference type="Proteomes" id="UP000182229">
    <property type="component" value="Unassembled WGS sequence"/>
</dbReference>
<feature type="domain" description="CHAT" evidence="1">
    <location>
        <begin position="12"/>
        <end position="98"/>
    </location>
</feature>
<accession>A0A1L9AVB4</accession>
<organism evidence="3 4">
    <name type="scientific">Cystobacter ferrugineus</name>
    <dbReference type="NCBI Taxonomy" id="83449"/>
    <lineage>
        <taxon>Bacteria</taxon>
        <taxon>Pseudomonadati</taxon>
        <taxon>Myxococcota</taxon>
        <taxon>Myxococcia</taxon>
        <taxon>Myxococcales</taxon>
        <taxon>Cystobacterineae</taxon>
        <taxon>Archangiaceae</taxon>
        <taxon>Cystobacter</taxon>
    </lineage>
</organism>
<gene>
    <name evidence="3" type="ORF">BON30_46110</name>
</gene>